<evidence type="ECO:0000313" key="2">
    <source>
        <dbReference type="Proteomes" id="UP000053392"/>
    </source>
</evidence>
<accession>A0A0D0T8C2</accession>
<dbReference type="GO" id="GO:0016020">
    <property type="term" value="C:membrane"/>
    <property type="evidence" value="ECO:0007669"/>
    <property type="project" value="TreeGrafter"/>
</dbReference>
<dbReference type="HOGENOM" id="CLU_502652_0_0_1"/>
<dbReference type="Proteomes" id="UP000053392">
    <property type="component" value="Unassembled WGS sequence"/>
</dbReference>
<proteinExistence type="predicted"/>
<dbReference type="PANTHER" id="PTHR43272">
    <property type="entry name" value="LONG-CHAIN-FATTY-ACID--COA LIGASE"/>
    <property type="match status" value="1"/>
</dbReference>
<dbReference type="OrthoDB" id="1700726at2759"/>
<protein>
    <submittedName>
        <fullName evidence="1">Unplaced genomic scaffold supercont1.3, whole genome shotgun sequence</fullName>
    </submittedName>
</protein>
<dbReference type="GO" id="GO:0004467">
    <property type="term" value="F:long-chain fatty acid-CoA ligase activity"/>
    <property type="evidence" value="ECO:0007669"/>
    <property type="project" value="TreeGrafter"/>
</dbReference>
<dbReference type="GO" id="GO:0005783">
    <property type="term" value="C:endoplasmic reticulum"/>
    <property type="evidence" value="ECO:0007669"/>
    <property type="project" value="TreeGrafter"/>
</dbReference>
<dbReference type="Gene3D" id="3.40.50.12780">
    <property type="entry name" value="N-terminal domain of ligase-like"/>
    <property type="match status" value="1"/>
</dbReference>
<dbReference type="AlphaFoldDB" id="A0A0D0T8C2"/>
<name>A0A0D0T8C2_9TREE</name>
<organism evidence="1 2">
    <name type="scientific">Cryptococcus deuterogattii Ram5</name>
    <dbReference type="NCBI Taxonomy" id="1296110"/>
    <lineage>
        <taxon>Eukaryota</taxon>
        <taxon>Fungi</taxon>
        <taxon>Dikarya</taxon>
        <taxon>Basidiomycota</taxon>
        <taxon>Agaricomycotina</taxon>
        <taxon>Tremellomycetes</taxon>
        <taxon>Tremellales</taxon>
        <taxon>Cryptococcaceae</taxon>
        <taxon>Cryptococcus</taxon>
        <taxon>Cryptococcus gattii species complex</taxon>
    </lineage>
</organism>
<dbReference type="InterPro" id="IPR042099">
    <property type="entry name" value="ANL_N_sf"/>
</dbReference>
<evidence type="ECO:0000313" key="1">
    <source>
        <dbReference type="EMBL" id="KIR42237.1"/>
    </source>
</evidence>
<sequence length="588" mass="63929">MPDFNIDNLTVILLALLAALAIYHRFFSVPSPLVHPLLLSKQSEVSAVRKSGETGIYRSWATGQGTPLTVRPANTVKTVQDVVRPPKADPKMKNTRPDQRCILDVQLTDEALAEIVRLVPLGIHILFPQASPMSASSIVTLIPPSPSSALPLLLLSLSATPDRPLAILPNPRLLTAALTGHGAHPAAGIVVVFADLLAEIVEQVWEDDGDKVGILVIGDEKKLQSSVVEEARRKGLIVHWWEEIWEVAESELADKVQLQDAHFSDVHSYYYSESENPEKPIIVKVTHMNVTAGIASLLSIFPADKRPSGKLRDVVASAVRLDTPLGMTIALASIWNGAGYRMIGNQEPTFDVEDIECVEHLTALADPAKDLPKPTILFITPKYHRALLDGLQFSYEAHPWASLAARRKARDLSYGHVSRDGIWDKILWSGMRENAVGGIAGQKLRAVILVGDAPSPTALGASHLLLSLPLTRLHPSLYSSGPVFVSHFYDLQSPGVNRVLKQVDMWESTEKSHSGPPASNVEVMLKGEGVDEAHDKGSKSIEGRVFIRGPSVLERVDGGGRVQDGWVDTGEYAKVQTNGTFIVDGLAK</sequence>
<dbReference type="PANTHER" id="PTHR43272:SF11">
    <property type="entry name" value="AMP-DEPENDENT SYNTHETASE_LIGASE DOMAIN-CONTAINING PROTEIN"/>
    <property type="match status" value="1"/>
</dbReference>
<reference evidence="1 2" key="1">
    <citation type="submission" date="2015-01" db="EMBL/GenBank/DDBJ databases">
        <title>The Genome Sequence of Cryptococcus gattii Ram5.</title>
        <authorList>
            <consortium name="The Broad Institute Genomics Platform"/>
            <person name="Cuomo C."/>
            <person name="Litvintseva A."/>
            <person name="Chen Y."/>
            <person name="Heitman J."/>
            <person name="Sun S."/>
            <person name="Springer D."/>
            <person name="Dromer F."/>
            <person name="Young S."/>
            <person name="Zeng Q."/>
            <person name="Gargeya S."/>
            <person name="Abouelleil A."/>
            <person name="Alvarado L."/>
            <person name="Chapman S.B."/>
            <person name="Gainer-Dewar J."/>
            <person name="Goldberg J."/>
            <person name="Griggs A."/>
            <person name="Gujja S."/>
            <person name="Hansen M."/>
            <person name="Howarth C."/>
            <person name="Imamovic A."/>
            <person name="Larimer J."/>
            <person name="Murphy C."/>
            <person name="Naylor J."/>
            <person name="Pearson M."/>
            <person name="Priest M."/>
            <person name="Roberts A."/>
            <person name="Saif S."/>
            <person name="Shea T."/>
            <person name="Sykes S."/>
            <person name="Wortman J."/>
            <person name="Nusbaum C."/>
            <person name="Birren B."/>
        </authorList>
    </citation>
    <scope>NUCLEOTIDE SEQUENCE [LARGE SCALE GENOMIC DNA]</scope>
    <source>
        <strain evidence="1 2">Ram5</strain>
    </source>
</reference>
<dbReference type="SUPFAM" id="SSF56801">
    <property type="entry name" value="Acetyl-CoA synthetase-like"/>
    <property type="match status" value="1"/>
</dbReference>
<dbReference type="EMBL" id="KN847898">
    <property type="protein sequence ID" value="KIR42237.1"/>
    <property type="molecule type" value="Genomic_DNA"/>
</dbReference>
<gene>
    <name evidence="1" type="ORF">I313_01458</name>
</gene>
<keyword evidence="2" id="KW-1185">Reference proteome</keyword>